<dbReference type="PANTHER" id="PTHR23514:SF3">
    <property type="entry name" value="BYPASS OF STOP CODON PROTEIN 6"/>
    <property type="match status" value="1"/>
</dbReference>
<keyword evidence="6 8" id="KW-0472">Membrane</keyword>
<dbReference type="Pfam" id="PF07690">
    <property type="entry name" value="MFS_1"/>
    <property type="match status" value="1"/>
</dbReference>
<feature type="compositionally biased region" description="Low complexity" evidence="7">
    <location>
        <begin position="50"/>
        <end position="63"/>
    </location>
</feature>
<feature type="transmembrane region" description="Helical" evidence="8">
    <location>
        <begin position="208"/>
        <end position="228"/>
    </location>
</feature>
<dbReference type="GO" id="GO:0016020">
    <property type="term" value="C:membrane"/>
    <property type="evidence" value="ECO:0007669"/>
    <property type="project" value="TreeGrafter"/>
</dbReference>
<evidence type="ECO:0000256" key="1">
    <source>
        <dbReference type="ARBA" id="ARBA00004127"/>
    </source>
</evidence>
<feature type="transmembrane region" description="Helical" evidence="8">
    <location>
        <begin position="518"/>
        <end position="541"/>
    </location>
</feature>
<organism evidence="9 10">
    <name type="scientific">Pichia kluyveri</name>
    <name type="common">Yeast</name>
    <dbReference type="NCBI Taxonomy" id="36015"/>
    <lineage>
        <taxon>Eukaryota</taxon>
        <taxon>Fungi</taxon>
        <taxon>Dikarya</taxon>
        <taxon>Ascomycota</taxon>
        <taxon>Saccharomycotina</taxon>
        <taxon>Pichiomycetes</taxon>
        <taxon>Pichiales</taxon>
        <taxon>Pichiaceae</taxon>
        <taxon>Pichia</taxon>
    </lineage>
</organism>
<feature type="transmembrane region" description="Helical" evidence="8">
    <location>
        <begin position="240"/>
        <end position="260"/>
    </location>
</feature>
<dbReference type="EMBL" id="BTGB01000001">
    <property type="protein sequence ID" value="GMM43624.1"/>
    <property type="molecule type" value="Genomic_DNA"/>
</dbReference>
<comment type="subcellular location">
    <subcellularLocation>
        <location evidence="1">Endomembrane system</location>
        <topology evidence="1">Multi-pass membrane protein</topology>
    </subcellularLocation>
</comment>
<keyword evidence="3" id="KW-0813">Transport</keyword>
<protein>
    <submittedName>
        <fullName evidence="9">Bsc6 protein</fullName>
    </submittedName>
</protein>
<feature type="transmembrane region" description="Helical" evidence="8">
    <location>
        <begin position="349"/>
        <end position="370"/>
    </location>
</feature>
<dbReference type="GO" id="GO:0022857">
    <property type="term" value="F:transmembrane transporter activity"/>
    <property type="evidence" value="ECO:0007669"/>
    <property type="project" value="InterPro"/>
</dbReference>
<feature type="transmembrane region" description="Helical" evidence="8">
    <location>
        <begin position="442"/>
        <end position="466"/>
    </location>
</feature>
<dbReference type="Proteomes" id="UP001378960">
    <property type="component" value="Unassembled WGS sequence"/>
</dbReference>
<comment type="caution">
    <text evidence="9">The sequence shown here is derived from an EMBL/GenBank/DDBJ whole genome shotgun (WGS) entry which is preliminary data.</text>
</comment>
<evidence type="ECO:0000256" key="3">
    <source>
        <dbReference type="ARBA" id="ARBA00022448"/>
    </source>
</evidence>
<evidence type="ECO:0000256" key="5">
    <source>
        <dbReference type="ARBA" id="ARBA00022989"/>
    </source>
</evidence>
<feature type="transmembrane region" description="Helical" evidence="8">
    <location>
        <begin position="153"/>
        <end position="172"/>
    </location>
</feature>
<dbReference type="PANTHER" id="PTHR23514">
    <property type="entry name" value="BYPASS OF STOP CODON PROTEIN 6"/>
    <property type="match status" value="1"/>
</dbReference>
<evidence type="ECO:0000256" key="2">
    <source>
        <dbReference type="ARBA" id="ARBA00008335"/>
    </source>
</evidence>
<reference evidence="9 10" key="1">
    <citation type="journal article" date="2023" name="Elife">
        <title>Identification of key yeast species and microbe-microbe interactions impacting larval growth of Drosophila in the wild.</title>
        <authorList>
            <person name="Mure A."/>
            <person name="Sugiura Y."/>
            <person name="Maeda R."/>
            <person name="Honda K."/>
            <person name="Sakurai N."/>
            <person name="Takahashi Y."/>
            <person name="Watada M."/>
            <person name="Katoh T."/>
            <person name="Gotoh A."/>
            <person name="Gotoh Y."/>
            <person name="Taniguchi I."/>
            <person name="Nakamura K."/>
            <person name="Hayashi T."/>
            <person name="Katayama T."/>
            <person name="Uemura T."/>
            <person name="Hattori Y."/>
        </authorList>
    </citation>
    <scope>NUCLEOTIDE SEQUENCE [LARGE SCALE GENOMIC DNA]</scope>
    <source>
        <strain evidence="9 10">PK-24</strain>
    </source>
</reference>
<feature type="transmembrane region" description="Helical" evidence="8">
    <location>
        <begin position="390"/>
        <end position="408"/>
    </location>
</feature>
<feature type="transmembrane region" description="Helical" evidence="8">
    <location>
        <begin position="118"/>
        <end position="141"/>
    </location>
</feature>
<evidence type="ECO:0000256" key="8">
    <source>
        <dbReference type="SAM" id="Phobius"/>
    </source>
</evidence>
<evidence type="ECO:0000256" key="7">
    <source>
        <dbReference type="SAM" id="MobiDB-lite"/>
    </source>
</evidence>
<dbReference type="InterPro" id="IPR051788">
    <property type="entry name" value="MFS_Transporter"/>
</dbReference>
<feature type="compositionally biased region" description="Basic and acidic residues" evidence="7">
    <location>
        <begin position="27"/>
        <end position="42"/>
    </location>
</feature>
<evidence type="ECO:0000256" key="6">
    <source>
        <dbReference type="ARBA" id="ARBA00023136"/>
    </source>
</evidence>
<comment type="similarity">
    <text evidence="2">Belongs to the major facilitator superfamily.</text>
</comment>
<feature type="transmembrane region" description="Helical" evidence="8">
    <location>
        <begin position="420"/>
        <end position="436"/>
    </location>
</feature>
<dbReference type="SUPFAM" id="SSF103473">
    <property type="entry name" value="MFS general substrate transporter"/>
    <property type="match status" value="1"/>
</dbReference>
<keyword evidence="4 8" id="KW-0812">Transmembrane</keyword>
<evidence type="ECO:0000313" key="9">
    <source>
        <dbReference type="EMBL" id="GMM43624.1"/>
    </source>
</evidence>
<keyword evidence="5 8" id="KW-1133">Transmembrane helix</keyword>
<feature type="transmembrane region" description="Helical" evidence="8">
    <location>
        <begin position="478"/>
        <end position="498"/>
    </location>
</feature>
<feature type="compositionally biased region" description="Acidic residues" evidence="7">
    <location>
        <begin position="313"/>
        <end position="328"/>
    </location>
</feature>
<feature type="transmembrane region" description="Helical" evidence="8">
    <location>
        <begin position="184"/>
        <end position="202"/>
    </location>
</feature>
<feature type="region of interest" description="Disordered" evidence="7">
    <location>
        <begin position="27"/>
        <end position="70"/>
    </location>
</feature>
<sequence length="553" mass="62647">MGYSGDNESQVVMDTYREVYDVDNMHHIDHYNDNNNKNKNDNDNNELDNDSNFSGSGNNSNNGTYLPDSPKRTVSLDEFTIETDIDVASLSSVQRVEFEGEIIMLENRNIFQNNKIKLQMVAAMISLFLIGLTDQVIGSLMEYILNEYNIDRVQISYLFVAQFCGYIPASMFNNYFMGKFGLHIMYSSSCFFVLIPSFLFFIKAPYFLLPICSICIGWSFGTIDCVLNSFVGSLDYSNELLGIMHSMYGFGCLVTPVLSISLIRRGMFWNQYYLLLLGTAFVNLIMAYAFFGNETAAKYRYLASSSHSNLNSDDNDNDNDNNNDDYDSNESFVEKSEPVMMETICNKYVFFYSIALFTYVGSELSVGVWLNNYLFRVQNVSEQNASYITSSYWLFMTLGRFFMGFFTGRYYKDKEIHAQVAYCFFVSLGCLGFWIFESSVKLQVICICISGWFVGPLFGTTIIIALKTLPKRFSLNGISLIAGFGGTGAAIIPSIMGYVSENFGNQNNDGTSDGAGLIYFPDVVFISFTVAAFLWLGFYLLNKHTFDSKIRLK</sequence>
<name>A0AAV5QYY0_PICKL</name>
<dbReference type="GO" id="GO:0012505">
    <property type="term" value="C:endomembrane system"/>
    <property type="evidence" value="ECO:0007669"/>
    <property type="project" value="UniProtKB-SubCell"/>
</dbReference>
<accession>A0AAV5QYY0</accession>
<dbReference type="Gene3D" id="1.20.1250.20">
    <property type="entry name" value="MFS general substrate transporter like domains"/>
    <property type="match status" value="2"/>
</dbReference>
<gene>
    <name evidence="9" type="ORF">DAPK24_001990</name>
</gene>
<dbReference type="AlphaFoldDB" id="A0AAV5QYY0"/>
<keyword evidence="10" id="KW-1185">Reference proteome</keyword>
<dbReference type="InterPro" id="IPR011701">
    <property type="entry name" value="MFS"/>
</dbReference>
<feature type="region of interest" description="Disordered" evidence="7">
    <location>
        <begin position="309"/>
        <end position="328"/>
    </location>
</feature>
<dbReference type="InterPro" id="IPR036259">
    <property type="entry name" value="MFS_trans_sf"/>
</dbReference>
<evidence type="ECO:0000313" key="10">
    <source>
        <dbReference type="Proteomes" id="UP001378960"/>
    </source>
</evidence>
<feature type="transmembrane region" description="Helical" evidence="8">
    <location>
        <begin position="272"/>
        <end position="291"/>
    </location>
</feature>
<evidence type="ECO:0000256" key="4">
    <source>
        <dbReference type="ARBA" id="ARBA00022692"/>
    </source>
</evidence>
<proteinExistence type="inferred from homology"/>